<dbReference type="Gene3D" id="3.40.50.150">
    <property type="entry name" value="Vaccinia Virus protein VP39"/>
    <property type="match status" value="1"/>
</dbReference>
<dbReference type="InterPro" id="IPR029063">
    <property type="entry name" value="SAM-dependent_MTases_sf"/>
</dbReference>
<dbReference type="Pfam" id="PF13649">
    <property type="entry name" value="Methyltransf_25"/>
    <property type="match status" value="1"/>
</dbReference>
<keyword evidence="2" id="KW-0489">Methyltransferase</keyword>
<sequence length="217" mass="23874">MNVEEQRGYARRLAAESIAAGDATGWFERLYAAADRGEAAVPWADLAPNPMLRAWARPGSDRAVVVGCGLGDDAEYLAGLGHHVTAFDVSESAVARARSRFPDSRVEYHAADLLSPPPEWRRAFDLVVESYTVQVLRGEARRRAIAGVADLVAPGGTLLVIARAREESDDPGRMPWPLTRAEVESFPLPAVRIEDLFDDEDPPVRRWRAEFRRPAGS</sequence>
<dbReference type="Proteomes" id="UP001500212">
    <property type="component" value="Unassembled WGS sequence"/>
</dbReference>
<evidence type="ECO:0000259" key="1">
    <source>
        <dbReference type="Pfam" id="PF13649"/>
    </source>
</evidence>
<accession>A0ABP8TN33</accession>
<dbReference type="PANTHER" id="PTHR43464:SF23">
    <property type="entry name" value="JUVENILE HORMONE ACID O-METHYLTRANSFERASE"/>
    <property type="match status" value="1"/>
</dbReference>
<dbReference type="GO" id="GO:0008168">
    <property type="term" value="F:methyltransferase activity"/>
    <property type="evidence" value="ECO:0007669"/>
    <property type="project" value="UniProtKB-KW"/>
</dbReference>
<dbReference type="RefSeq" id="WP_345357721.1">
    <property type="nucleotide sequence ID" value="NZ_BAABHJ010000015.1"/>
</dbReference>
<dbReference type="EMBL" id="BAABHJ010000015">
    <property type="protein sequence ID" value="GAA4610758.1"/>
    <property type="molecule type" value="Genomic_DNA"/>
</dbReference>
<keyword evidence="2" id="KW-0808">Transferase</keyword>
<reference evidence="3" key="1">
    <citation type="journal article" date="2019" name="Int. J. Syst. Evol. Microbiol.">
        <title>The Global Catalogue of Microorganisms (GCM) 10K type strain sequencing project: providing services to taxonomists for standard genome sequencing and annotation.</title>
        <authorList>
            <consortium name="The Broad Institute Genomics Platform"/>
            <consortium name="The Broad Institute Genome Sequencing Center for Infectious Disease"/>
            <person name="Wu L."/>
            <person name="Ma J."/>
        </authorList>
    </citation>
    <scope>NUCLEOTIDE SEQUENCE [LARGE SCALE GENOMIC DNA]</scope>
    <source>
        <strain evidence="3">JCM 17938</strain>
    </source>
</reference>
<keyword evidence="3" id="KW-1185">Reference proteome</keyword>
<name>A0ABP8TN33_9ACTN</name>
<dbReference type="SUPFAM" id="SSF53335">
    <property type="entry name" value="S-adenosyl-L-methionine-dependent methyltransferases"/>
    <property type="match status" value="1"/>
</dbReference>
<dbReference type="InterPro" id="IPR041698">
    <property type="entry name" value="Methyltransf_25"/>
</dbReference>
<evidence type="ECO:0000313" key="3">
    <source>
        <dbReference type="Proteomes" id="UP001500212"/>
    </source>
</evidence>
<gene>
    <name evidence="2" type="ORF">GCM10023195_45330</name>
</gene>
<evidence type="ECO:0000313" key="2">
    <source>
        <dbReference type="EMBL" id="GAA4610758.1"/>
    </source>
</evidence>
<dbReference type="PANTHER" id="PTHR43464">
    <property type="entry name" value="METHYLTRANSFERASE"/>
    <property type="match status" value="1"/>
</dbReference>
<comment type="caution">
    <text evidence="2">The sequence shown here is derived from an EMBL/GenBank/DDBJ whole genome shotgun (WGS) entry which is preliminary data.</text>
</comment>
<feature type="domain" description="Methyltransferase" evidence="1">
    <location>
        <begin position="66"/>
        <end position="156"/>
    </location>
</feature>
<protein>
    <submittedName>
        <fullName evidence="2">Methyltransferase domain-containing protein</fullName>
    </submittedName>
</protein>
<proteinExistence type="predicted"/>
<dbReference type="CDD" id="cd02440">
    <property type="entry name" value="AdoMet_MTases"/>
    <property type="match status" value="1"/>
</dbReference>
<organism evidence="2 3">
    <name type="scientific">Actinoallomurus liliacearum</name>
    <dbReference type="NCBI Taxonomy" id="1080073"/>
    <lineage>
        <taxon>Bacteria</taxon>
        <taxon>Bacillati</taxon>
        <taxon>Actinomycetota</taxon>
        <taxon>Actinomycetes</taxon>
        <taxon>Streptosporangiales</taxon>
        <taxon>Thermomonosporaceae</taxon>
        <taxon>Actinoallomurus</taxon>
    </lineage>
</organism>
<dbReference type="GO" id="GO:0032259">
    <property type="term" value="P:methylation"/>
    <property type="evidence" value="ECO:0007669"/>
    <property type="project" value="UniProtKB-KW"/>
</dbReference>